<organism evidence="1 2">
    <name type="scientific">Kocuria carniphila</name>
    <dbReference type="NCBI Taxonomy" id="262208"/>
    <lineage>
        <taxon>Bacteria</taxon>
        <taxon>Bacillati</taxon>
        <taxon>Actinomycetota</taxon>
        <taxon>Actinomycetes</taxon>
        <taxon>Micrococcales</taxon>
        <taxon>Micrococcaceae</taxon>
        <taxon>Kocuria</taxon>
    </lineage>
</organism>
<dbReference type="RefSeq" id="WP_095796242.1">
    <property type="nucleotide sequence ID" value="NZ_JAYWLU010000003.1"/>
</dbReference>
<evidence type="ECO:0000313" key="2">
    <source>
        <dbReference type="Proteomes" id="UP001558481"/>
    </source>
</evidence>
<sequence>MDHKISVTVQIDMDGKNIRIITAGCLTRFSQSALLPLIRRARKLTPGIHVTVDATPTRHVDAAGLELLRDAVDNEVSLGNGPPVQFVVPAHLPRHHATVDIGASSTYTSLVAAPHKEGAS</sequence>
<accession>A0ABV3V129</accession>
<dbReference type="EMBL" id="JAYWLU010000003">
    <property type="protein sequence ID" value="MEX3593954.1"/>
    <property type="molecule type" value="Genomic_DNA"/>
</dbReference>
<dbReference type="Proteomes" id="UP001558481">
    <property type="component" value="Unassembled WGS sequence"/>
</dbReference>
<comment type="caution">
    <text evidence="1">The sequence shown here is derived from an EMBL/GenBank/DDBJ whole genome shotgun (WGS) entry which is preliminary data.</text>
</comment>
<keyword evidence="2" id="KW-1185">Reference proteome</keyword>
<protein>
    <recommendedName>
        <fullName evidence="3">STAS domain-containing protein</fullName>
    </recommendedName>
</protein>
<proteinExistence type="predicted"/>
<evidence type="ECO:0000313" key="1">
    <source>
        <dbReference type="EMBL" id="MEX3593954.1"/>
    </source>
</evidence>
<reference evidence="1 2" key="1">
    <citation type="journal article" date="2024" name="Fungal Genet. Biol.">
        <title>The porcine skin microbiome exhibits broad fungal antagonism.</title>
        <authorList>
            <person name="De La Cruz K.F."/>
            <person name="Townsend E.C."/>
            <person name="Alex Cheong J.Z."/>
            <person name="Salamzade R."/>
            <person name="Liu A."/>
            <person name="Sandstrom S."/>
            <person name="Davila E."/>
            <person name="Huang L."/>
            <person name="Xu K.H."/>
            <person name="Wu S.Y."/>
            <person name="Meudt J.J."/>
            <person name="Shanmuganayagam D."/>
            <person name="Gibson A.L.F."/>
            <person name="Kalan L.R."/>
        </authorList>
    </citation>
    <scope>NUCLEOTIDE SEQUENCE [LARGE SCALE GENOMIC DNA]</scope>
    <source>
        <strain evidence="1 2">LK2625</strain>
    </source>
</reference>
<gene>
    <name evidence="1" type="ORF">VVR66_04430</name>
</gene>
<evidence type="ECO:0008006" key="3">
    <source>
        <dbReference type="Google" id="ProtNLM"/>
    </source>
</evidence>
<name>A0ABV3V129_9MICC</name>